<keyword evidence="2" id="KW-1185">Reference proteome</keyword>
<evidence type="ECO:0000313" key="1">
    <source>
        <dbReference type="EMBL" id="MEF2113960.1"/>
    </source>
</evidence>
<accession>A0ABU7UU41</accession>
<sequence>MFQLRTYTLANQEAAQTYLSIHWKRHLESLPRFGVKVHGVFSVKDKAQVVALVSYQEGVNISEIDDAYMKSPEFRSDMDGFDIKNMKGVDTILLEAAYFPCVK</sequence>
<dbReference type="Proteomes" id="UP001498469">
    <property type="component" value="Unassembled WGS sequence"/>
</dbReference>
<dbReference type="EMBL" id="JAZHFS010000017">
    <property type="protein sequence ID" value="MEF2113960.1"/>
    <property type="molecule type" value="Genomic_DNA"/>
</dbReference>
<protein>
    <submittedName>
        <fullName evidence="1">NIPSNAP family protein</fullName>
    </submittedName>
</protein>
<dbReference type="RefSeq" id="WP_216252428.1">
    <property type="nucleotide sequence ID" value="NZ_JAZHFS010000017.1"/>
</dbReference>
<evidence type="ECO:0000313" key="2">
    <source>
        <dbReference type="Proteomes" id="UP001498469"/>
    </source>
</evidence>
<gene>
    <name evidence="1" type="ORF">SJI18_16775</name>
</gene>
<comment type="caution">
    <text evidence="1">The sequence shown here is derived from an EMBL/GenBank/DDBJ whole genome shotgun (WGS) entry which is preliminary data.</text>
</comment>
<name>A0ABU7UU41_9CLOT</name>
<proteinExistence type="predicted"/>
<reference evidence="1 2" key="1">
    <citation type="submission" date="2023-11" db="EMBL/GenBank/DDBJ databases">
        <title>Draft genome sequence of a psychrophilic Clostridium strain from permafrost water brine.</title>
        <authorList>
            <person name="Shcherbakova V.A."/>
            <person name="Trubitsyn V.E."/>
            <person name="Zakharyuk A.G."/>
        </authorList>
    </citation>
    <scope>NUCLEOTIDE SEQUENCE [LARGE SCALE GENOMIC DNA]</scope>
    <source>
        <strain evidence="1 2">14F</strain>
    </source>
</reference>
<organism evidence="1 2">
    <name type="scientific">Clostridium frigoriphilum</name>
    <dbReference type="NCBI Taxonomy" id="443253"/>
    <lineage>
        <taxon>Bacteria</taxon>
        <taxon>Bacillati</taxon>
        <taxon>Bacillota</taxon>
        <taxon>Clostridia</taxon>
        <taxon>Eubacteriales</taxon>
        <taxon>Clostridiaceae</taxon>
        <taxon>Clostridium</taxon>
    </lineage>
</organism>